<evidence type="ECO:0000256" key="4">
    <source>
        <dbReference type="ARBA" id="ARBA00022840"/>
    </source>
</evidence>
<evidence type="ECO:0000256" key="6">
    <source>
        <dbReference type="ARBA" id="ARBA00023136"/>
    </source>
</evidence>
<keyword evidence="5 7" id="KW-1133">Transmembrane helix</keyword>
<feature type="transmembrane region" description="Helical" evidence="7">
    <location>
        <begin position="133"/>
        <end position="157"/>
    </location>
</feature>
<dbReference type="RefSeq" id="WP_273934797.1">
    <property type="nucleotide sequence ID" value="NZ_CP097263.1"/>
</dbReference>
<dbReference type="InterPro" id="IPR003593">
    <property type="entry name" value="AAA+_ATPase"/>
</dbReference>
<reference evidence="10 11" key="1">
    <citation type="submission" date="2024-09" db="EMBL/GenBank/DDBJ databases">
        <authorList>
            <person name="Sun Q."/>
            <person name="Mori K."/>
        </authorList>
    </citation>
    <scope>NUCLEOTIDE SEQUENCE [LARGE SCALE GENOMIC DNA]</scope>
    <source>
        <strain evidence="10 11">TBRC 1432</strain>
    </source>
</reference>
<keyword evidence="6 7" id="KW-0472">Membrane</keyword>
<evidence type="ECO:0000256" key="3">
    <source>
        <dbReference type="ARBA" id="ARBA00022741"/>
    </source>
</evidence>
<dbReference type="SUPFAM" id="SSF52540">
    <property type="entry name" value="P-loop containing nucleoside triphosphate hydrolases"/>
    <property type="match status" value="1"/>
</dbReference>
<evidence type="ECO:0000259" key="9">
    <source>
        <dbReference type="PROSITE" id="PS50929"/>
    </source>
</evidence>
<evidence type="ECO:0000313" key="11">
    <source>
        <dbReference type="Proteomes" id="UP001589810"/>
    </source>
</evidence>
<keyword evidence="4 10" id="KW-0067">ATP-binding</keyword>
<keyword evidence="3" id="KW-0547">Nucleotide-binding</keyword>
<dbReference type="Gene3D" id="1.20.1560.10">
    <property type="entry name" value="ABC transporter type 1, transmembrane domain"/>
    <property type="match status" value="1"/>
</dbReference>
<sequence>MLAPARVVFARFWPLARSNRRLLGAAALLLVAAAGCDTTAIWLFSGITDTVLKNGDLAAFWRPAAVWAGVALLSGVVGSVGQYLTALAGERFLLSLRDKVFAHLRTLSPDFFAKRQRGDLVARLTSDVESVEALVGSGVVQTFTSLVSVVFFAAAAVLLSWELALAAVAVIPGFVLLARWFARRVTKLAQVERARHGLLTGVIEEDLANMALVQVHGRPGRVGELGLGWMRSKLALARFGALYPAMVYVMETVSVLAVIGFGAWEIAQHRLTIGGLFAFAAFLGYLYPPIRALGQLSLTVAQATSGSARLLELLDAEPTVRDEPTAVDPGRAKGLVSFHDVGFRYPDTDEPVLDGFRLIVRPGELVAVTGESGAGKSTVARLLLRFYDTSEGTVRLDGVDVRTLPLAALRRDISLLSQETLMFHGTIADNIAYGRPDATRDEIVAAARAADAEDFVQSLPDGYDTLVGDRGYRLSGGQRQRIAIARALLADAPVLVLDEPTSSLDGPAARRVIEPLRRLAGGRSTILITHDPRLVALADRVVHLPDRLSFPVTH</sequence>
<feature type="transmembrane region" description="Helical" evidence="7">
    <location>
        <begin position="270"/>
        <end position="287"/>
    </location>
</feature>
<dbReference type="InterPro" id="IPR027417">
    <property type="entry name" value="P-loop_NTPase"/>
</dbReference>
<organism evidence="10 11">
    <name type="scientific">Kutzneria chonburiensis</name>
    <dbReference type="NCBI Taxonomy" id="1483604"/>
    <lineage>
        <taxon>Bacteria</taxon>
        <taxon>Bacillati</taxon>
        <taxon>Actinomycetota</taxon>
        <taxon>Actinomycetes</taxon>
        <taxon>Pseudonocardiales</taxon>
        <taxon>Pseudonocardiaceae</taxon>
        <taxon>Kutzneria</taxon>
    </lineage>
</organism>
<accession>A0ABV6MZT1</accession>
<evidence type="ECO:0000313" key="10">
    <source>
        <dbReference type="EMBL" id="MFC0545326.1"/>
    </source>
</evidence>
<proteinExistence type="predicted"/>
<feature type="transmembrane region" description="Helical" evidence="7">
    <location>
        <begin position="163"/>
        <end position="182"/>
    </location>
</feature>
<evidence type="ECO:0000256" key="2">
    <source>
        <dbReference type="ARBA" id="ARBA00022692"/>
    </source>
</evidence>
<evidence type="ECO:0000256" key="7">
    <source>
        <dbReference type="SAM" id="Phobius"/>
    </source>
</evidence>
<evidence type="ECO:0000259" key="8">
    <source>
        <dbReference type="PROSITE" id="PS50893"/>
    </source>
</evidence>
<feature type="domain" description="ABC transmembrane type-1" evidence="9">
    <location>
        <begin position="25"/>
        <end position="302"/>
    </location>
</feature>
<evidence type="ECO:0000256" key="1">
    <source>
        <dbReference type="ARBA" id="ARBA00004651"/>
    </source>
</evidence>
<feature type="transmembrane region" description="Helical" evidence="7">
    <location>
        <begin position="21"/>
        <end position="44"/>
    </location>
</feature>
<dbReference type="InterPro" id="IPR036640">
    <property type="entry name" value="ABC1_TM_sf"/>
</dbReference>
<dbReference type="PANTHER" id="PTHR43394">
    <property type="entry name" value="ATP-DEPENDENT PERMEASE MDL1, MITOCHONDRIAL"/>
    <property type="match status" value="1"/>
</dbReference>
<dbReference type="EMBL" id="JBHLUD010000009">
    <property type="protein sequence ID" value="MFC0545326.1"/>
    <property type="molecule type" value="Genomic_DNA"/>
</dbReference>
<comment type="subcellular location">
    <subcellularLocation>
        <location evidence="1">Cell membrane</location>
        <topology evidence="1">Multi-pass membrane protein</topology>
    </subcellularLocation>
</comment>
<feature type="transmembrane region" description="Helical" evidence="7">
    <location>
        <begin position="241"/>
        <end position="264"/>
    </location>
</feature>
<protein>
    <submittedName>
        <fullName evidence="10">ABC transporter ATP-binding protein</fullName>
    </submittedName>
</protein>
<dbReference type="Proteomes" id="UP001589810">
    <property type="component" value="Unassembled WGS sequence"/>
</dbReference>
<dbReference type="InterPro" id="IPR011527">
    <property type="entry name" value="ABC1_TM_dom"/>
</dbReference>
<evidence type="ECO:0000256" key="5">
    <source>
        <dbReference type="ARBA" id="ARBA00022989"/>
    </source>
</evidence>
<dbReference type="SUPFAM" id="SSF90123">
    <property type="entry name" value="ABC transporter transmembrane region"/>
    <property type="match status" value="1"/>
</dbReference>
<feature type="domain" description="ABC transporter" evidence="8">
    <location>
        <begin position="336"/>
        <end position="552"/>
    </location>
</feature>
<dbReference type="PANTHER" id="PTHR43394:SF1">
    <property type="entry name" value="ATP-BINDING CASSETTE SUB-FAMILY B MEMBER 10, MITOCHONDRIAL"/>
    <property type="match status" value="1"/>
</dbReference>
<keyword evidence="2 7" id="KW-0812">Transmembrane</keyword>
<keyword evidence="11" id="KW-1185">Reference proteome</keyword>
<dbReference type="SMART" id="SM00382">
    <property type="entry name" value="AAA"/>
    <property type="match status" value="1"/>
</dbReference>
<dbReference type="InterPro" id="IPR039421">
    <property type="entry name" value="Type_1_exporter"/>
</dbReference>
<feature type="transmembrane region" description="Helical" evidence="7">
    <location>
        <begin position="64"/>
        <end position="89"/>
    </location>
</feature>
<dbReference type="InterPro" id="IPR003439">
    <property type="entry name" value="ABC_transporter-like_ATP-bd"/>
</dbReference>
<dbReference type="PROSITE" id="PS50893">
    <property type="entry name" value="ABC_TRANSPORTER_2"/>
    <property type="match status" value="1"/>
</dbReference>
<gene>
    <name evidence="10" type="ORF">ACFFH7_27710</name>
</gene>
<dbReference type="Pfam" id="PF00005">
    <property type="entry name" value="ABC_tran"/>
    <property type="match status" value="1"/>
</dbReference>
<dbReference type="GO" id="GO:0005524">
    <property type="term" value="F:ATP binding"/>
    <property type="evidence" value="ECO:0007669"/>
    <property type="project" value="UniProtKB-KW"/>
</dbReference>
<dbReference type="PROSITE" id="PS50929">
    <property type="entry name" value="ABC_TM1F"/>
    <property type="match status" value="1"/>
</dbReference>
<dbReference type="PROSITE" id="PS00211">
    <property type="entry name" value="ABC_TRANSPORTER_1"/>
    <property type="match status" value="1"/>
</dbReference>
<name>A0ABV6MZT1_9PSEU</name>
<dbReference type="Pfam" id="PF00664">
    <property type="entry name" value="ABC_membrane"/>
    <property type="match status" value="1"/>
</dbReference>
<comment type="caution">
    <text evidence="10">The sequence shown here is derived from an EMBL/GenBank/DDBJ whole genome shotgun (WGS) entry which is preliminary data.</text>
</comment>
<dbReference type="Gene3D" id="3.40.50.300">
    <property type="entry name" value="P-loop containing nucleotide triphosphate hydrolases"/>
    <property type="match status" value="1"/>
</dbReference>
<dbReference type="InterPro" id="IPR017871">
    <property type="entry name" value="ABC_transporter-like_CS"/>
</dbReference>